<dbReference type="Proteomes" id="UP001166286">
    <property type="component" value="Unassembled WGS sequence"/>
</dbReference>
<feature type="region of interest" description="Disordered" evidence="1">
    <location>
        <begin position="240"/>
        <end position="267"/>
    </location>
</feature>
<feature type="compositionally biased region" description="Basic and acidic residues" evidence="1">
    <location>
        <begin position="753"/>
        <end position="783"/>
    </location>
</feature>
<reference evidence="2" key="1">
    <citation type="submission" date="2023-03" db="EMBL/GenBank/DDBJ databases">
        <title>Complete genome of Cladonia borealis.</title>
        <authorList>
            <person name="Park H."/>
        </authorList>
    </citation>
    <scope>NUCLEOTIDE SEQUENCE</scope>
    <source>
        <strain evidence="2">ANT050790</strain>
    </source>
</reference>
<feature type="compositionally biased region" description="Basic residues" evidence="1">
    <location>
        <begin position="844"/>
        <end position="855"/>
    </location>
</feature>
<evidence type="ECO:0000313" key="2">
    <source>
        <dbReference type="EMBL" id="KAK0516652.1"/>
    </source>
</evidence>
<feature type="region of interest" description="Disordered" evidence="1">
    <location>
        <begin position="285"/>
        <end position="413"/>
    </location>
</feature>
<feature type="compositionally biased region" description="Basic and acidic residues" evidence="1">
    <location>
        <begin position="494"/>
        <end position="516"/>
    </location>
</feature>
<feature type="compositionally biased region" description="Basic and acidic residues" evidence="1">
    <location>
        <begin position="704"/>
        <end position="714"/>
    </location>
</feature>
<feature type="region of interest" description="Disordered" evidence="1">
    <location>
        <begin position="448"/>
        <end position="923"/>
    </location>
</feature>
<feature type="compositionally biased region" description="Basic and acidic residues" evidence="1">
    <location>
        <begin position="77"/>
        <end position="87"/>
    </location>
</feature>
<name>A0AA39R815_9LECA</name>
<feature type="compositionally biased region" description="Polar residues" evidence="1">
    <location>
        <begin position="286"/>
        <end position="304"/>
    </location>
</feature>
<feature type="compositionally biased region" description="Polar residues" evidence="1">
    <location>
        <begin position="553"/>
        <end position="568"/>
    </location>
</feature>
<dbReference type="AlphaFoldDB" id="A0AA39R815"/>
<feature type="compositionally biased region" description="Basic and acidic residues" evidence="1">
    <location>
        <begin position="305"/>
        <end position="322"/>
    </location>
</feature>
<feature type="compositionally biased region" description="Basic and acidic residues" evidence="1">
    <location>
        <begin position="728"/>
        <end position="737"/>
    </location>
</feature>
<evidence type="ECO:0000256" key="1">
    <source>
        <dbReference type="SAM" id="MobiDB-lite"/>
    </source>
</evidence>
<feature type="compositionally biased region" description="Polar residues" evidence="1">
    <location>
        <begin position="625"/>
        <end position="634"/>
    </location>
</feature>
<comment type="caution">
    <text evidence="2">The sequence shown here is derived from an EMBL/GenBank/DDBJ whole genome shotgun (WGS) entry which is preliminary data.</text>
</comment>
<organism evidence="2 3">
    <name type="scientific">Cladonia borealis</name>
    <dbReference type="NCBI Taxonomy" id="184061"/>
    <lineage>
        <taxon>Eukaryota</taxon>
        <taxon>Fungi</taxon>
        <taxon>Dikarya</taxon>
        <taxon>Ascomycota</taxon>
        <taxon>Pezizomycotina</taxon>
        <taxon>Lecanoromycetes</taxon>
        <taxon>OSLEUM clade</taxon>
        <taxon>Lecanoromycetidae</taxon>
        <taxon>Lecanorales</taxon>
        <taxon>Lecanorineae</taxon>
        <taxon>Cladoniaceae</taxon>
        <taxon>Cladonia</taxon>
    </lineage>
</organism>
<gene>
    <name evidence="2" type="ORF">JMJ35_001255</name>
</gene>
<feature type="compositionally biased region" description="Polar residues" evidence="1">
    <location>
        <begin position="880"/>
        <end position="890"/>
    </location>
</feature>
<feature type="compositionally biased region" description="Basic and acidic residues" evidence="1">
    <location>
        <begin position="668"/>
        <end position="681"/>
    </location>
</feature>
<dbReference type="EMBL" id="JAFEKC020000002">
    <property type="protein sequence ID" value="KAK0516652.1"/>
    <property type="molecule type" value="Genomic_DNA"/>
</dbReference>
<evidence type="ECO:0000313" key="3">
    <source>
        <dbReference type="Proteomes" id="UP001166286"/>
    </source>
</evidence>
<feature type="compositionally biased region" description="Basic and acidic residues" evidence="1">
    <location>
        <begin position="373"/>
        <end position="382"/>
    </location>
</feature>
<feature type="compositionally biased region" description="Basic residues" evidence="1">
    <location>
        <begin position="62"/>
        <end position="71"/>
    </location>
</feature>
<feature type="compositionally biased region" description="Low complexity" evidence="1">
    <location>
        <begin position="114"/>
        <end position="126"/>
    </location>
</feature>
<keyword evidence="3" id="KW-1185">Reference proteome</keyword>
<sequence length="1047" mass="117089">MNPPTFCPANQQCVSPDPRNSKVRSQLNPTRAPPTGPRGWSRHRPRSPRVVVPGQKSTKLSHINKRRRRQSPHIPHLRREQPHRDAKPLPSIEESAKKGPFDPYAFVSQPPTPSLLSSSPEEITSPGDCRSDVSPQDGKMFQPHLPPNKVKRELSIAVTPVIKHPSLDDPLQTTQARERKLEENGVVELDRDEYALQRFLKVQGELTELEAILLKGKKKHVFERIRRNATTNSLRGVEEILAENDAMPTPTPSGRPTTLREGTTGEMVLNEQHLEVVSKVVDIRTESSQPDPASTQDAPFTSKSGENKRDRPRKEHGSDHGAVHPSRRHVFDHSEGSQQQEKSSAALPPKPLKRKELPGMGFKFNPKPNPPQDARKHQEKKLPRNLQKRQVDMPEVKNTVENNSDADIDNTVDSAPNWLQHENALEQKARAKRWEADADWKDFSPEQADAMERQGSIPPAKFYGHPPRWRRPPEWRQPSTIAGPTITSAEADDVLARIRKDRVSRLSRHTKDRDPEFVSSKIPHAKDGETKSHHHSKKKIQSSIHDQSKHLPKTSSKYLGLPNATSTSQEEKDVTNVIGHEDDTQRLMRDDRPAVEPRVKPARGTVELSKMKPPTKKRKRDTDVSETPVTTSESPDLPSMEEIIEATQMAATSSPAEKKKKTTSADSRIFEEVVNDAKEQGSRMAVTPCPAQKRKSKKSTCTEAVKDVVNDSREPSTPSRSKKRKKAKETMEQREVAGEGTPAKIKKRKRSGHTQESDQAVVEKAHSETLVDRLRSMGNKEKTLALQKANSERSQPTIPTPEAAKTKKLDRAPPTAPESAVEDVWQPITDDEDPISPPRPPPSSKKKHKSKHHRQTNTTPAIAVDDNTPETIESPPPASPSNQNTHSSFNHLRRRHQSLPLSLTPNPTPPTANSSTIPPQPPPIIPTQPNFYDLNLLAIRTRLSNLEAAVAANPAPSAPTPAANTNTLTRYAALKLRFPQLPRAIPPGTTRLSDAELIQIGKKISGYERHRGAPYAFSRRGRLYADYDYLMGRAGWDFKEKARVKNS</sequence>
<feature type="compositionally biased region" description="Polar residues" evidence="1">
    <location>
        <begin position="477"/>
        <end position="488"/>
    </location>
</feature>
<accession>A0AA39R815</accession>
<proteinExistence type="predicted"/>
<feature type="compositionally biased region" description="Low complexity" evidence="1">
    <location>
        <begin position="898"/>
        <end position="917"/>
    </location>
</feature>
<feature type="compositionally biased region" description="Basic and acidic residues" evidence="1">
    <location>
        <begin position="569"/>
        <end position="599"/>
    </location>
</feature>
<feature type="region of interest" description="Disordered" evidence="1">
    <location>
        <begin position="1"/>
        <end position="147"/>
    </location>
</feature>
<protein>
    <submittedName>
        <fullName evidence="2">Uncharacterized protein</fullName>
    </submittedName>
</protein>
<feature type="compositionally biased region" description="Polar residues" evidence="1">
    <location>
        <begin position="788"/>
        <end position="797"/>
    </location>
</feature>